<evidence type="ECO:0000313" key="1">
    <source>
        <dbReference type="EMBL" id="MFC6673868.1"/>
    </source>
</evidence>
<dbReference type="RefSeq" id="WP_379912606.1">
    <property type="nucleotide sequence ID" value="NZ_JBHSWE010000001.1"/>
</dbReference>
<evidence type="ECO:0008006" key="3">
    <source>
        <dbReference type="Google" id="ProtNLM"/>
    </source>
</evidence>
<keyword evidence="2" id="KW-1185">Reference proteome</keyword>
<proteinExistence type="predicted"/>
<reference evidence="2" key="1">
    <citation type="journal article" date="2019" name="Int. J. Syst. Evol. Microbiol.">
        <title>The Global Catalogue of Microorganisms (GCM) 10K type strain sequencing project: providing services to taxonomists for standard genome sequencing and annotation.</title>
        <authorList>
            <consortium name="The Broad Institute Genomics Platform"/>
            <consortium name="The Broad Institute Genome Sequencing Center for Infectious Disease"/>
            <person name="Wu L."/>
            <person name="Ma J."/>
        </authorList>
    </citation>
    <scope>NUCLEOTIDE SEQUENCE [LARGE SCALE GENOMIC DNA]</scope>
    <source>
        <strain evidence="2">NBRC 111756</strain>
    </source>
</reference>
<comment type="caution">
    <text evidence="1">The sequence shown here is derived from an EMBL/GenBank/DDBJ whole genome shotgun (WGS) entry which is preliminary data.</text>
</comment>
<sequence length="194" mass="22131">MSRRILILLAAVLLALFLFRDAGQTQPDGVLVAAAPLQTEVERSAFEFDGHRIEVLAGFELDARVLGRERYWLDRESDLAKYDLALGWGRMSDSRVLEQIEISQSGRWYRWRAEQMPIPRREIERSSANMHLIPADAWIEKQIGKAGPGDLVRIKGYLVRAVSPEGWRWQSSLTRDDTGNGACELIYVESFEIL</sequence>
<protein>
    <recommendedName>
        <fullName evidence="3">DUF5666 domain-containing protein</fullName>
    </recommendedName>
</protein>
<accession>A0ABW2A8S1</accession>
<dbReference type="EMBL" id="JBHSWE010000001">
    <property type="protein sequence ID" value="MFC6673868.1"/>
    <property type="molecule type" value="Genomic_DNA"/>
</dbReference>
<dbReference type="Proteomes" id="UP001596422">
    <property type="component" value="Unassembled WGS sequence"/>
</dbReference>
<name>A0ABW2A8S1_9GAMM</name>
<gene>
    <name evidence="1" type="ORF">ACFQDL_30115</name>
</gene>
<organism evidence="1 2">
    <name type="scientific">Marinobacterium aestuariivivens</name>
    <dbReference type="NCBI Taxonomy" id="1698799"/>
    <lineage>
        <taxon>Bacteria</taxon>
        <taxon>Pseudomonadati</taxon>
        <taxon>Pseudomonadota</taxon>
        <taxon>Gammaproteobacteria</taxon>
        <taxon>Oceanospirillales</taxon>
        <taxon>Oceanospirillaceae</taxon>
        <taxon>Marinobacterium</taxon>
    </lineage>
</organism>
<evidence type="ECO:0000313" key="2">
    <source>
        <dbReference type="Proteomes" id="UP001596422"/>
    </source>
</evidence>